<dbReference type="InterPro" id="IPR050791">
    <property type="entry name" value="Aldo-Keto_reductase"/>
</dbReference>
<dbReference type="InterPro" id="IPR036812">
    <property type="entry name" value="NAD(P)_OxRdtase_dom_sf"/>
</dbReference>
<dbReference type="Gene3D" id="3.20.20.100">
    <property type="entry name" value="NADP-dependent oxidoreductase domain"/>
    <property type="match status" value="2"/>
</dbReference>
<accession>R7W7D4</accession>
<dbReference type="Pfam" id="PF00248">
    <property type="entry name" value="Aldo_ket_red"/>
    <property type="match status" value="1"/>
</dbReference>
<name>R7W7D4_AEGTA</name>
<comment type="similarity">
    <text evidence="1">Belongs to the aldo/keto reductase family.</text>
</comment>
<evidence type="ECO:0000256" key="1">
    <source>
        <dbReference type="ARBA" id="ARBA00007905"/>
    </source>
</evidence>
<feature type="domain" description="NADP-dependent oxidoreductase" evidence="4">
    <location>
        <begin position="13"/>
        <end position="98"/>
    </location>
</feature>
<evidence type="ECO:0000256" key="2">
    <source>
        <dbReference type="ARBA" id="ARBA00022857"/>
    </source>
</evidence>
<dbReference type="GO" id="GO:0016491">
    <property type="term" value="F:oxidoreductase activity"/>
    <property type="evidence" value="ECO:0007669"/>
    <property type="project" value="UniProtKB-KW"/>
</dbReference>
<dbReference type="SUPFAM" id="SSF51430">
    <property type="entry name" value="NAD(P)-linked oxidoreductase"/>
    <property type="match status" value="1"/>
</dbReference>
<dbReference type="PANTHER" id="PTHR43625:SF29">
    <property type="entry name" value="NADP-DEPENDENT OXIDOREDUCTASE DOMAIN-CONTAINING PROTEIN"/>
    <property type="match status" value="1"/>
</dbReference>
<dbReference type="PANTHER" id="PTHR43625">
    <property type="entry name" value="AFLATOXIN B1 ALDEHYDE REDUCTASE"/>
    <property type="match status" value="1"/>
</dbReference>
<keyword evidence="2" id="KW-0521">NADP</keyword>
<keyword evidence="3" id="KW-0560">Oxidoreductase</keyword>
<evidence type="ECO:0000313" key="5">
    <source>
        <dbReference type="EnsemblPlants" id="EMT17501"/>
    </source>
</evidence>
<dbReference type="InterPro" id="IPR023210">
    <property type="entry name" value="NADP_OxRdtase_dom"/>
</dbReference>
<organism evidence="5">
    <name type="scientific">Aegilops tauschii</name>
    <name type="common">Tausch's goatgrass</name>
    <name type="synonym">Aegilops squarrosa</name>
    <dbReference type="NCBI Taxonomy" id="37682"/>
    <lineage>
        <taxon>Eukaryota</taxon>
        <taxon>Viridiplantae</taxon>
        <taxon>Streptophyta</taxon>
        <taxon>Embryophyta</taxon>
        <taxon>Tracheophyta</taxon>
        <taxon>Spermatophyta</taxon>
        <taxon>Magnoliopsida</taxon>
        <taxon>Liliopsida</taxon>
        <taxon>Poales</taxon>
        <taxon>Poaceae</taxon>
        <taxon>BOP clade</taxon>
        <taxon>Pooideae</taxon>
        <taxon>Triticodae</taxon>
        <taxon>Triticeae</taxon>
        <taxon>Triticinae</taxon>
        <taxon>Aegilops</taxon>
    </lineage>
</organism>
<evidence type="ECO:0000259" key="4">
    <source>
        <dbReference type="Pfam" id="PF00248"/>
    </source>
</evidence>
<proteinExistence type="inferred from homology"/>
<protein>
    <submittedName>
        <fullName evidence="5">Auxin-induced protein</fullName>
    </submittedName>
</protein>
<dbReference type="GO" id="GO:0005737">
    <property type="term" value="C:cytoplasm"/>
    <property type="evidence" value="ECO:0007669"/>
    <property type="project" value="TreeGrafter"/>
</dbReference>
<dbReference type="EnsemblPlants" id="EMT17501">
    <property type="protein sequence ID" value="EMT17501"/>
    <property type="gene ID" value="F775_18758"/>
</dbReference>
<evidence type="ECO:0000256" key="3">
    <source>
        <dbReference type="ARBA" id="ARBA00023002"/>
    </source>
</evidence>
<dbReference type="AlphaFoldDB" id="R7W7D4"/>
<reference evidence="5" key="1">
    <citation type="submission" date="2015-06" db="UniProtKB">
        <authorList>
            <consortium name="EnsemblPlants"/>
        </authorList>
    </citation>
    <scope>IDENTIFICATION</scope>
</reference>
<sequence>MKLGSQGLEVAALGLGCMGMSAYYGPPKPEPDMVALNHHAVVAGVTLLDTSDIYGPDTNELLLGKALQGEVRGKVQLATKFGILVGADGARATRRTCAQRARAASGASAWNASTSTTSTASTSACPSRSRELDIGIVMYSPLCKGFFSSGPKLVDMLSEQDFRKDLPRFQAENLEKNTMVFERGNDVCPILGTTKVDNFNQNVAALSVKLAPEEMAELESYASADVAGDRYHDFLNTWKDSETPLMSSWKAK</sequence>